<accession>A0A843VQR7</accession>
<protein>
    <submittedName>
        <fullName evidence="1">Uncharacterized protein</fullName>
    </submittedName>
</protein>
<organism evidence="1 2">
    <name type="scientific">Colocasia esculenta</name>
    <name type="common">Wild taro</name>
    <name type="synonym">Arum esculentum</name>
    <dbReference type="NCBI Taxonomy" id="4460"/>
    <lineage>
        <taxon>Eukaryota</taxon>
        <taxon>Viridiplantae</taxon>
        <taxon>Streptophyta</taxon>
        <taxon>Embryophyta</taxon>
        <taxon>Tracheophyta</taxon>
        <taxon>Spermatophyta</taxon>
        <taxon>Magnoliopsida</taxon>
        <taxon>Liliopsida</taxon>
        <taxon>Araceae</taxon>
        <taxon>Aroideae</taxon>
        <taxon>Colocasieae</taxon>
        <taxon>Colocasia</taxon>
    </lineage>
</organism>
<proteinExistence type="predicted"/>
<gene>
    <name evidence="1" type="ORF">Taro_029299</name>
</gene>
<dbReference type="AlphaFoldDB" id="A0A843VQR7"/>
<evidence type="ECO:0000313" key="1">
    <source>
        <dbReference type="EMBL" id="MQL96627.1"/>
    </source>
</evidence>
<dbReference type="InterPro" id="IPR029063">
    <property type="entry name" value="SAM-dependent_MTases_sf"/>
</dbReference>
<dbReference type="GO" id="GO:0009507">
    <property type="term" value="C:chloroplast"/>
    <property type="evidence" value="ECO:0007669"/>
    <property type="project" value="TreeGrafter"/>
</dbReference>
<name>A0A843VQR7_COLES</name>
<dbReference type="EMBL" id="NMUH01001938">
    <property type="protein sequence ID" value="MQL96627.1"/>
    <property type="molecule type" value="Genomic_DNA"/>
</dbReference>
<keyword evidence="2" id="KW-1185">Reference proteome</keyword>
<comment type="caution">
    <text evidence="1">The sequence shown here is derived from an EMBL/GenBank/DDBJ whole genome shotgun (WGS) entry which is preliminary data.</text>
</comment>
<sequence>MAISSLSSLLPRTLIQAMAPAAGTRYPSHLRLFFPSKPHRHPLKTLFPSTSGSPLLPAISAIHFEDLVEKDWSFLDADPADSDRARRADRAIAAAEVGEKSRVLACLPTAGFVDRLVETAPCELVLANHESLLVLAEIKERHDAVRCWQGGVEAVPERFSPLDAVFICYLPAMSVTVNELLGMLARRCSPGARVVISCEEGREGVERVHRQQHPDMVTSDLPNKQSLEKAAADNSFQMSEFIDEPSFYLAVLKFCR</sequence>
<dbReference type="SUPFAM" id="SSF53335">
    <property type="entry name" value="S-adenosyl-L-methionine-dependent methyltransferases"/>
    <property type="match status" value="1"/>
</dbReference>
<dbReference type="Proteomes" id="UP000652761">
    <property type="component" value="Unassembled WGS sequence"/>
</dbReference>
<dbReference type="PANTHER" id="PTHR37217:SF1">
    <property type="entry name" value="EXPRESSED PROTEIN"/>
    <property type="match status" value="1"/>
</dbReference>
<dbReference type="OrthoDB" id="276388at2759"/>
<evidence type="ECO:0000313" key="2">
    <source>
        <dbReference type="Proteomes" id="UP000652761"/>
    </source>
</evidence>
<reference evidence="1" key="1">
    <citation type="submission" date="2017-07" db="EMBL/GenBank/DDBJ databases">
        <title>Taro Niue Genome Assembly and Annotation.</title>
        <authorList>
            <person name="Atibalentja N."/>
            <person name="Keating K."/>
            <person name="Fields C.J."/>
        </authorList>
    </citation>
    <scope>NUCLEOTIDE SEQUENCE</scope>
    <source>
        <strain evidence="1">Niue_2</strain>
        <tissue evidence="1">Leaf</tissue>
    </source>
</reference>
<dbReference type="PANTHER" id="PTHR37217">
    <property type="entry name" value="EXPRESSED PROTEIN"/>
    <property type="match status" value="1"/>
</dbReference>